<feature type="compositionally biased region" description="Low complexity" evidence="1">
    <location>
        <begin position="520"/>
        <end position="531"/>
    </location>
</feature>
<accession>A0A7S2SQ25</accession>
<feature type="compositionally biased region" description="Polar residues" evidence="1">
    <location>
        <begin position="363"/>
        <end position="381"/>
    </location>
</feature>
<feature type="region of interest" description="Disordered" evidence="1">
    <location>
        <begin position="362"/>
        <end position="395"/>
    </location>
</feature>
<feature type="compositionally biased region" description="Basic residues" evidence="1">
    <location>
        <begin position="234"/>
        <end position="251"/>
    </location>
</feature>
<gene>
    <name evidence="2" type="ORF">RMAR1173_LOCUS17606</name>
</gene>
<feature type="compositionally biased region" description="Basic and acidic residues" evidence="1">
    <location>
        <begin position="386"/>
        <end position="395"/>
    </location>
</feature>
<feature type="compositionally biased region" description="Polar residues" evidence="1">
    <location>
        <begin position="98"/>
        <end position="107"/>
    </location>
</feature>
<feature type="region of interest" description="Disordered" evidence="1">
    <location>
        <begin position="78"/>
        <end position="117"/>
    </location>
</feature>
<feature type="compositionally biased region" description="Low complexity" evidence="1">
    <location>
        <begin position="274"/>
        <end position="287"/>
    </location>
</feature>
<feature type="region of interest" description="Disordered" evidence="1">
    <location>
        <begin position="415"/>
        <end position="454"/>
    </location>
</feature>
<evidence type="ECO:0000313" key="2">
    <source>
        <dbReference type="EMBL" id="CAD9706563.1"/>
    </source>
</evidence>
<protein>
    <submittedName>
        <fullName evidence="2">Uncharacterized protein</fullName>
    </submittedName>
</protein>
<proteinExistence type="predicted"/>
<feature type="compositionally biased region" description="Low complexity" evidence="1">
    <location>
        <begin position="423"/>
        <end position="442"/>
    </location>
</feature>
<feature type="region of interest" description="Disordered" evidence="1">
    <location>
        <begin position="146"/>
        <end position="304"/>
    </location>
</feature>
<reference evidence="2" key="1">
    <citation type="submission" date="2021-01" db="EMBL/GenBank/DDBJ databases">
        <authorList>
            <person name="Corre E."/>
            <person name="Pelletier E."/>
            <person name="Niang G."/>
            <person name="Scheremetjew M."/>
            <person name="Finn R."/>
            <person name="Kale V."/>
            <person name="Holt S."/>
            <person name="Cochrane G."/>
            <person name="Meng A."/>
            <person name="Brown T."/>
            <person name="Cohen L."/>
        </authorList>
    </citation>
    <scope>NUCLEOTIDE SEQUENCE</scope>
    <source>
        <strain evidence="2">CCMP1243</strain>
    </source>
</reference>
<feature type="region of interest" description="Disordered" evidence="1">
    <location>
        <begin position="587"/>
        <end position="626"/>
    </location>
</feature>
<feature type="region of interest" description="Disordered" evidence="1">
    <location>
        <begin position="481"/>
        <end position="531"/>
    </location>
</feature>
<dbReference type="AlphaFoldDB" id="A0A7S2SQ25"/>
<feature type="compositionally biased region" description="Low complexity" evidence="1">
    <location>
        <begin position="199"/>
        <end position="209"/>
    </location>
</feature>
<name>A0A7S2SQ25_9STRA</name>
<dbReference type="EMBL" id="HBHJ01026661">
    <property type="protein sequence ID" value="CAD9706563.1"/>
    <property type="molecule type" value="Transcribed_RNA"/>
</dbReference>
<evidence type="ECO:0000256" key="1">
    <source>
        <dbReference type="SAM" id="MobiDB-lite"/>
    </source>
</evidence>
<sequence length="653" mass="67564">MSAISAPPVFEGLRGSLLMAFPPGGAEDLPSDAWSGSGMKTVDEGEWPVFADPTLAPEDVDGLVEGIEDDEIFMMAATAASGPTSPKDVARTSGGGSRPNSLRSTGEGSRPDSLRSSFGSVSSLVAAAAAAADAVSRSQMEVEEMDYVTRSSREDSLHASGGIATRGSSTASGGLRRVSGAEAHNGRGGDPLLPPVPPASASAFPEPQATRPGGRLKTSASMPDVWGSSGVPPKNKRSRHWLSSLLRRKPRASTPASTAAEIPGLTGASGDGLGAAAAQGELSLEESPAPSPHTSLTREKKKPRVLAEGLDAATLEAGTMASIQGCALDVEDMDVGVRGHEETALHSLQSGEALKFRPAGLASTRTPYESEQSSGDTSPATPESPGRMDMDPRHQPKARVLRDAAGEELARGSMDLSVHQPFTAPTSTASSSNSCTPTSNGTRRNPGLPPAAAGGSFRRVVEDASRHAGITLRPLRPWSWPRRDSIKAEGGGLEPDPGGHLNDGSVGGGPAARDDPIEVESPSTAGGASAAAEPEFLAPLVIPPQVMQLASQHEDMELFRSVARQIITRTDEASALALALALLSQSAAVRQRPTGKQRRRPTTWPRALDPSDDKSPGDESPGLEGGNKTLLRMLLKLTLNGDGTGLPMPSNEI</sequence>
<organism evidence="2">
    <name type="scientific">Rhizochromulina marina</name>
    <dbReference type="NCBI Taxonomy" id="1034831"/>
    <lineage>
        <taxon>Eukaryota</taxon>
        <taxon>Sar</taxon>
        <taxon>Stramenopiles</taxon>
        <taxon>Ochrophyta</taxon>
        <taxon>Dictyochophyceae</taxon>
        <taxon>Rhizochromulinales</taxon>
        <taxon>Rhizochromulina</taxon>
    </lineage>
</organism>